<sequence length="271" mass="32195">MIEFKSIKRYQRKAEDVDRMVLEMFLAGVSTRRVKEVLEPILGEEEISATTVSKISKILDDMVFKFHNRRLKDEYEYLILDGLYLNAKSPVYKRRRCILVCYGIKENGKKELVDFYLTKKGESQESWEHFLNILYHRGLEGKNLVLAVIDGNRGLDNAVRFIYPLIKIQRCWVHKLRNVANKCPRKLQEEVIRGAREIYSAEGKNKALQAYKAWQDRWRDIVPDAVECLERDLEELLTFYSLPEGYWKKLRTTNIIERVFREVRRRARPMS</sequence>
<proteinExistence type="inferred from homology"/>
<evidence type="ECO:0000313" key="7">
    <source>
        <dbReference type="EMBL" id="KUK88066.1"/>
    </source>
</evidence>
<comment type="caution">
    <text evidence="7">The sequence shown here is derived from an EMBL/GenBank/DDBJ whole genome shotgun (WGS) entry which is preliminary data.</text>
</comment>
<dbReference type="GO" id="GO:0004803">
    <property type="term" value="F:transposase activity"/>
    <property type="evidence" value="ECO:0007669"/>
    <property type="project" value="UniProtKB-UniRule"/>
</dbReference>
<keyword evidence="6" id="KW-0814">Transposable element</keyword>
<gene>
    <name evidence="7" type="ORF">XE03_0072</name>
</gene>
<reference evidence="8" key="1">
    <citation type="journal article" date="2015" name="MBio">
        <title>Genome-Resolved Metagenomic Analysis Reveals Roles for Candidate Phyla and Other Microbial Community Members in Biogeochemical Transformations in Oil Reservoirs.</title>
        <authorList>
            <person name="Hu P."/>
            <person name="Tom L."/>
            <person name="Singh A."/>
            <person name="Thomas B.C."/>
            <person name="Baker B.J."/>
            <person name="Piceno Y.M."/>
            <person name="Andersen G.L."/>
            <person name="Banfield J.F."/>
        </authorList>
    </citation>
    <scope>NUCLEOTIDE SEQUENCE [LARGE SCALE GENOMIC DNA]</scope>
</reference>
<evidence type="ECO:0000256" key="2">
    <source>
        <dbReference type="ARBA" id="ARBA00010961"/>
    </source>
</evidence>
<evidence type="ECO:0000256" key="4">
    <source>
        <dbReference type="ARBA" id="ARBA00023125"/>
    </source>
</evidence>
<keyword evidence="5 6" id="KW-0233">DNA recombination</keyword>
<organism evidence="7 8">
    <name type="scientific">candidate division TA06 bacterium 34_109</name>
    <dbReference type="NCBI Taxonomy" id="1635277"/>
    <lineage>
        <taxon>Bacteria</taxon>
        <taxon>Bacteria division TA06</taxon>
    </lineage>
</organism>
<dbReference type="PANTHER" id="PTHR33217">
    <property type="entry name" value="TRANSPOSASE FOR INSERTION SEQUENCE ELEMENT IS1081"/>
    <property type="match status" value="1"/>
</dbReference>
<dbReference type="GO" id="GO:0003677">
    <property type="term" value="F:DNA binding"/>
    <property type="evidence" value="ECO:0007669"/>
    <property type="project" value="UniProtKB-UniRule"/>
</dbReference>
<protein>
    <recommendedName>
        <fullName evidence="6">Mutator family transposase</fullName>
    </recommendedName>
</protein>
<keyword evidence="4 6" id="KW-0238">DNA-binding</keyword>
<accession>A0A101I3F6</accession>
<keyword evidence="3 6" id="KW-0815">Transposition</keyword>
<evidence type="ECO:0000256" key="3">
    <source>
        <dbReference type="ARBA" id="ARBA00022578"/>
    </source>
</evidence>
<dbReference type="Proteomes" id="UP000053467">
    <property type="component" value="Unassembled WGS sequence"/>
</dbReference>
<evidence type="ECO:0000256" key="5">
    <source>
        <dbReference type="ARBA" id="ARBA00023172"/>
    </source>
</evidence>
<dbReference type="EMBL" id="LGGX01000001">
    <property type="protein sequence ID" value="KUK88066.1"/>
    <property type="molecule type" value="Genomic_DNA"/>
</dbReference>
<dbReference type="NCBIfam" id="NF033543">
    <property type="entry name" value="transpos_IS256"/>
    <property type="match status" value="1"/>
</dbReference>
<comment type="similarity">
    <text evidence="2 6">Belongs to the transposase mutator family.</text>
</comment>
<evidence type="ECO:0000313" key="8">
    <source>
        <dbReference type="Proteomes" id="UP000053467"/>
    </source>
</evidence>
<evidence type="ECO:0000256" key="6">
    <source>
        <dbReference type="RuleBase" id="RU365089"/>
    </source>
</evidence>
<dbReference type="PANTHER" id="PTHR33217:SF7">
    <property type="entry name" value="TRANSPOSASE FOR INSERTION SEQUENCE ELEMENT IS1081"/>
    <property type="match status" value="1"/>
</dbReference>
<dbReference type="Pfam" id="PF00872">
    <property type="entry name" value="Transposase_mut"/>
    <property type="match status" value="1"/>
</dbReference>
<dbReference type="AlphaFoldDB" id="A0A101I3F6"/>
<evidence type="ECO:0000256" key="1">
    <source>
        <dbReference type="ARBA" id="ARBA00002190"/>
    </source>
</evidence>
<dbReference type="GO" id="GO:0006313">
    <property type="term" value="P:DNA transposition"/>
    <property type="evidence" value="ECO:0007669"/>
    <property type="project" value="UniProtKB-UniRule"/>
</dbReference>
<name>A0A101I3F6_UNCT6</name>
<comment type="function">
    <text evidence="1 6">Required for the transposition of the insertion element.</text>
</comment>
<dbReference type="InterPro" id="IPR001207">
    <property type="entry name" value="Transposase_mutator"/>
</dbReference>